<name>Q6MQN4_BDEBA</name>
<evidence type="ECO:0000313" key="2">
    <source>
        <dbReference type="EMBL" id="CAE78413.1"/>
    </source>
</evidence>
<keyword evidence="1" id="KW-0732">Signal</keyword>
<dbReference type="PDB" id="9GA1">
    <property type="method" value="X-ray"/>
    <property type="resolution" value="2.80 A"/>
    <property type="chains" value="A/B/C/D/E=21-353"/>
</dbReference>
<dbReference type="STRING" id="264462.Bd0427"/>
<dbReference type="EMBL" id="BX842647">
    <property type="protein sequence ID" value="CAE78413.1"/>
    <property type="molecule type" value="Genomic_DNA"/>
</dbReference>
<evidence type="ECO:0000256" key="1">
    <source>
        <dbReference type="SAM" id="SignalP"/>
    </source>
</evidence>
<gene>
    <name evidence="2" type="ordered locus">Bd0427</name>
</gene>
<evidence type="ECO:0007829" key="4">
    <source>
        <dbReference type="PDB" id="9GA1"/>
    </source>
</evidence>
<dbReference type="PDB" id="9GF0">
    <property type="method" value="EM"/>
    <property type="resolution" value="2.85 A"/>
    <property type="chains" value="A/B/C/D/E=21-353"/>
</dbReference>
<keyword evidence="4 5" id="KW-0002">3D-structure</keyword>
<organism evidence="2 3">
    <name type="scientific">Bdellovibrio bacteriovorus (strain ATCC 15356 / DSM 50701 / NCIMB 9529 / HD100)</name>
    <dbReference type="NCBI Taxonomy" id="264462"/>
    <lineage>
        <taxon>Bacteria</taxon>
        <taxon>Pseudomonadati</taxon>
        <taxon>Bdellovibrionota</taxon>
        <taxon>Bdellovibrionia</taxon>
        <taxon>Bdellovibrionales</taxon>
        <taxon>Pseudobdellovibrionaceae</taxon>
        <taxon>Bdellovibrio</taxon>
    </lineage>
</organism>
<proteinExistence type="evidence at protein level"/>
<accession>Q6MQN4</accession>
<evidence type="ECO:0008006" key="6">
    <source>
        <dbReference type="Google" id="ProtNLM"/>
    </source>
</evidence>
<feature type="chain" id="PRO_5004278503" description="Major outer membrane protein" evidence="1">
    <location>
        <begin position="21"/>
        <end position="353"/>
    </location>
</feature>
<reference evidence="4 5" key="2">
    <citation type="journal article" date="2025" name="Nat. Commun.">
        <title>A porin-like protein used by bacterial predators defines a wider lipid-trapping superfamily.</title>
        <authorList>
            <person name="Parr R.J."/>
            <person name="Santin Y.G."/>
            <person name="Ratkeviciute G."/>
            <person name="Caulton S.G."/>
            <person name="Radford P."/>
            <person name="Gurvic D."/>
            <person name="Jenkins M."/>
            <person name="Doyle M.T."/>
            <person name="Mead L."/>
            <person name="Silale A."/>
            <person name="van den Berg B."/>
            <person name="Knowles T.J."/>
            <person name="Sockett R.E."/>
            <person name="Stansfeld P.J."/>
            <person name="Laloux G."/>
            <person name="Lovering A.L."/>
        </authorList>
    </citation>
    <scope>X-RAY CRYSTALLOGRAPHY (2.80 ANGSTROMS) OF 21-353</scope>
</reference>
<feature type="signal peptide" evidence="1">
    <location>
        <begin position="1"/>
        <end position="20"/>
    </location>
</feature>
<dbReference type="KEGG" id="bba:Bd0427"/>
<protein>
    <recommendedName>
        <fullName evidence="6">Major outer membrane protein</fullName>
    </recommendedName>
</protein>
<evidence type="ECO:0007829" key="5">
    <source>
        <dbReference type="PDB" id="9GF0"/>
    </source>
</evidence>
<sequence length="353" mass="37781">MKKILVVAALTMAAAPAAMASKARVEALANSRHVLDFQTAFDRPYQFMALSEQATIEWGNTGDANPHAEGGFVKRHGDDSAFGAYFGRRSADFSEAVQTVRDANPAFADLMFEQNGLNLFYASKMGEWTWGVTAKYSNGKNEDPTVGTKATSAGVAVAASNGTWDFELVQGFTGKSELDNGTVTAEVESKGLTNVTVGYHMSPEMEVYGNVKMSKVEADLNGTPIEVETTSYKVGMVNTLAKSEEGNFFYGVEVASTKVKDDSESLLLPVYMGVEHNAASWLVLRASVAQNVILNETKDDATGNKTDEDSTRMAAGAGIKFGKSVIDASFAGSTTGVINANNLFSQVAYTYTF</sequence>
<dbReference type="eggNOG" id="ENOG50344YN">
    <property type="taxonomic scope" value="Bacteria"/>
</dbReference>
<dbReference type="AlphaFoldDB" id="Q6MQN4"/>
<dbReference type="Proteomes" id="UP000008080">
    <property type="component" value="Chromosome"/>
</dbReference>
<evidence type="ECO:0000313" key="3">
    <source>
        <dbReference type="Proteomes" id="UP000008080"/>
    </source>
</evidence>
<dbReference type="EMDB" id="EMD-51308"/>
<dbReference type="HOGENOM" id="CLU_737054_0_0_7"/>
<keyword evidence="3" id="KW-1185">Reference proteome</keyword>
<reference evidence="2 3" key="1">
    <citation type="journal article" date="2004" name="Science">
        <title>A predator unmasked: life cycle of Bdellovibrio bacteriovorus from a genomic perspective.</title>
        <authorList>
            <person name="Rendulic S."/>
            <person name="Jagtap P."/>
            <person name="Rosinus A."/>
            <person name="Eppinger M."/>
            <person name="Baar C."/>
            <person name="Lanz C."/>
            <person name="Keller H."/>
            <person name="Lambert C."/>
            <person name="Evans K.J."/>
            <person name="Goesmann A."/>
            <person name="Meyer F."/>
            <person name="Sockett R.E."/>
            <person name="Schuster S.C."/>
        </authorList>
    </citation>
    <scope>NUCLEOTIDE SEQUENCE [LARGE SCALE GENOMIC DNA]</scope>
    <source>
        <strain evidence="3">ATCC 15356 / DSM 50701 / NCIMB 9529 / HD100</strain>
    </source>
</reference>